<evidence type="ECO:0008006" key="4">
    <source>
        <dbReference type="Google" id="ProtNLM"/>
    </source>
</evidence>
<evidence type="ECO:0000313" key="3">
    <source>
        <dbReference type="Proteomes" id="UP001596037"/>
    </source>
</evidence>
<dbReference type="EMBL" id="JBHSMF010000009">
    <property type="protein sequence ID" value="MFC5498681.1"/>
    <property type="molecule type" value="Genomic_DNA"/>
</dbReference>
<sequence length="349" mass="38489">MSIELPVLRLGLAGFAARQVAELDALLRRSAPGRHVWQIGHFGDSDAWWLSGPRTQRITDGTIRILPAIPSERSLQIDLQEVDRPVGFSLPTVFTPPNSSYTFDPESIPSINAVLEKFEGWLQPVAAQFSLAARIIEQESVLGSGMYHVILNARLLAVVDMKGDIGVFPSAGPADFDDAMWVRQPERTEIPDSFVRTTLSELMWQYAVRTTRDVLPKRYRSGLLYFRRPPRLQQRLLSDGHMLLMRELSAAAGTFAELQQRTGMAAPAMAKALAALYLVGTITSNPKRASVTRTVPGGDDSEPSQGIQHSIVPSGLETESMPSTQPPRMRPGARHGSADFTLPMPLVRR</sequence>
<gene>
    <name evidence="2" type="ORF">ACFPOE_14130</name>
</gene>
<keyword evidence="3" id="KW-1185">Reference proteome</keyword>
<organism evidence="2 3">
    <name type="scientific">Caenimonas terrae</name>
    <dbReference type="NCBI Taxonomy" id="696074"/>
    <lineage>
        <taxon>Bacteria</taxon>
        <taxon>Pseudomonadati</taxon>
        <taxon>Pseudomonadota</taxon>
        <taxon>Betaproteobacteria</taxon>
        <taxon>Burkholderiales</taxon>
        <taxon>Comamonadaceae</taxon>
        <taxon>Caenimonas</taxon>
    </lineage>
</organism>
<evidence type="ECO:0000313" key="2">
    <source>
        <dbReference type="EMBL" id="MFC5498681.1"/>
    </source>
</evidence>
<accession>A0ABW0NEC2</accession>
<evidence type="ECO:0000256" key="1">
    <source>
        <dbReference type="SAM" id="MobiDB-lite"/>
    </source>
</evidence>
<name>A0ABW0NEC2_9BURK</name>
<dbReference type="RefSeq" id="WP_376850766.1">
    <property type="nucleotide sequence ID" value="NZ_JBHSMF010000009.1"/>
</dbReference>
<comment type="caution">
    <text evidence="2">The sequence shown here is derived from an EMBL/GenBank/DDBJ whole genome shotgun (WGS) entry which is preliminary data.</text>
</comment>
<dbReference type="Proteomes" id="UP001596037">
    <property type="component" value="Unassembled WGS sequence"/>
</dbReference>
<proteinExistence type="predicted"/>
<protein>
    <recommendedName>
        <fullName evidence="4">MarR family transcriptional regulator</fullName>
    </recommendedName>
</protein>
<feature type="region of interest" description="Disordered" evidence="1">
    <location>
        <begin position="288"/>
        <end position="349"/>
    </location>
</feature>
<reference evidence="3" key="1">
    <citation type="journal article" date="2019" name="Int. J. Syst. Evol. Microbiol.">
        <title>The Global Catalogue of Microorganisms (GCM) 10K type strain sequencing project: providing services to taxonomists for standard genome sequencing and annotation.</title>
        <authorList>
            <consortium name="The Broad Institute Genomics Platform"/>
            <consortium name="The Broad Institute Genome Sequencing Center for Infectious Disease"/>
            <person name="Wu L."/>
            <person name="Ma J."/>
        </authorList>
    </citation>
    <scope>NUCLEOTIDE SEQUENCE [LARGE SCALE GENOMIC DNA]</scope>
    <source>
        <strain evidence="3">CCUG 57401</strain>
    </source>
</reference>